<dbReference type="SUPFAM" id="SSF52047">
    <property type="entry name" value="RNI-like"/>
    <property type="match status" value="1"/>
</dbReference>
<reference evidence="2" key="2">
    <citation type="submission" date="2021-12" db="EMBL/GenBank/DDBJ databases">
        <title>Resequencing data analysis of finger millet.</title>
        <authorList>
            <person name="Hatakeyama M."/>
            <person name="Aluri S."/>
            <person name="Balachadran M.T."/>
            <person name="Sivarajan S.R."/>
            <person name="Poveda L."/>
            <person name="Shimizu-Inatsugi R."/>
            <person name="Schlapbach R."/>
            <person name="Sreeman S.M."/>
            <person name="Shimizu K.K."/>
        </authorList>
    </citation>
    <scope>NUCLEOTIDE SEQUENCE</scope>
</reference>
<dbReference type="PANTHER" id="PTHR38926">
    <property type="entry name" value="F-BOX DOMAIN CONTAINING PROTEIN, EXPRESSED"/>
    <property type="match status" value="1"/>
</dbReference>
<dbReference type="FunFam" id="1.20.1280.50:FF:000037">
    <property type="entry name" value="F-box protein SKIP19"/>
    <property type="match status" value="1"/>
</dbReference>
<reference evidence="2" key="1">
    <citation type="journal article" date="2018" name="DNA Res.">
        <title>Multiple hybrid de novo genome assembly of finger millet, an orphan allotetraploid crop.</title>
        <authorList>
            <person name="Hatakeyama M."/>
            <person name="Aluri S."/>
            <person name="Balachadran M.T."/>
            <person name="Sivarajan S.R."/>
            <person name="Patrignani A."/>
            <person name="Gruter S."/>
            <person name="Poveda L."/>
            <person name="Shimizu-Inatsugi R."/>
            <person name="Baeten J."/>
            <person name="Francoijs K.J."/>
            <person name="Nataraja K.N."/>
            <person name="Reddy Y.A.N."/>
            <person name="Phadnis S."/>
            <person name="Ravikumar R.L."/>
            <person name="Schlapbach R."/>
            <person name="Sreeman S.M."/>
            <person name="Shimizu K.K."/>
        </authorList>
    </citation>
    <scope>NUCLEOTIDE SEQUENCE</scope>
</reference>
<organism evidence="2 3">
    <name type="scientific">Eleusine coracana subsp. coracana</name>
    <dbReference type="NCBI Taxonomy" id="191504"/>
    <lineage>
        <taxon>Eukaryota</taxon>
        <taxon>Viridiplantae</taxon>
        <taxon>Streptophyta</taxon>
        <taxon>Embryophyta</taxon>
        <taxon>Tracheophyta</taxon>
        <taxon>Spermatophyta</taxon>
        <taxon>Magnoliopsida</taxon>
        <taxon>Liliopsida</taxon>
        <taxon>Poales</taxon>
        <taxon>Poaceae</taxon>
        <taxon>PACMAD clade</taxon>
        <taxon>Chloridoideae</taxon>
        <taxon>Cynodonteae</taxon>
        <taxon>Eleusininae</taxon>
        <taxon>Eleusine</taxon>
    </lineage>
</organism>
<dbReference type="PANTHER" id="PTHR38926:SF71">
    <property type="entry name" value="OS08G0194350 PROTEIN"/>
    <property type="match status" value="1"/>
</dbReference>
<dbReference type="SUPFAM" id="SSF81383">
    <property type="entry name" value="F-box domain"/>
    <property type="match status" value="1"/>
</dbReference>
<sequence>MLVQASSDSRDWSELPLDALTLVFSKLGAIDVLMGAGLVCHSWLEAANVPDLWRFVDMARHKVVDELDAAADCFSSLEPKIDSYDLRAMAKMAVNRSGGQLQVFVGRLFVTDELLKYIGDRSPSIKGLGLLSCNVSSEGFAETVTKFPLLKDLQVVLCHNLSVRNVSEAAGRACTKLKRLYLCNDWSSAMEKGDREAIGIAAMHELQKLTLILSPYKLRPRSYP</sequence>
<dbReference type="Gene3D" id="1.20.1280.50">
    <property type="match status" value="1"/>
</dbReference>
<dbReference type="InterPro" id="IPR032675">
    <property type="entry name" value="LRR_dom_sf"/>
</dbReference>
<dbReference type="AlphaFoldDB" id="A0AAV5D874"/>
<dbReference type="Proteomes" id="UP001054889">
    <property type="component" value="Unassembled WGS sequence"/>
</dbReference>
<evidence type="ECO:0000313" key="2">
    <source>
        <dbReference type="EMBL" id="GJN06849.1"/>
    </source>
</evidence>
<dbReference type="EMBL" id="BQKI01000013">
    <property type="protein sequence ID" value="GJN06849.1"/>
    <property type="molecule type" value="Genomic_DNA"/>
</dbReference>
<dbReference type="InterPro" id="IPR036047">
    <property type="entry name" value="F-box-like_dom_sf"/>
</dbReference>
<name>A0AAV5D874_ELECO</name>
<dbReference type="Pfam" id="PF12937">
    <property type="entry name" value="F-box-like"/>
    <property type="match status" value="1"/>
</dbReference>
<protein>
    <recommendedName>
        <fullName evidence="1">F-box domain-containing protein</fullName>
    </recommendedName>
</protein>
<feature type="domain" description="F-box" evidence="1">
    <location>
        <begin position="12"/>
        <end position="57"/>
    </location>
</feature>
<evidence type="ECO:0000313" key="3">
    <source>
        <dbReference type="Proteomes" id="UP001054889"/>
    </source>
</evidence>
<dbReference type="InterPro" id="IPR001810">
    <property type="entry name" value="F-box_dom"/>
</dbReference>
<accession>A0AAV5D874</accession>
<proteinExistence type="predicted"/>
<gene>
    <name evidence="2" type="primary">ga24618</name>
    <name evidence="2" type="ORF">PR202_ga24618</name>
</gene>
<dbReference type="Gene3D" id="3.80.10.10">
    <property type="entry name" value="Ribonuclease Inhibitor"/>
    <property type="match status" value="1"/>
</dbReference>
<keyword evidence="3" id="KW-1185">Reference proteome</keyword>
<comment type="caution">
    <text evidence="2">The sequence shown here is derived from an EMBL/GenBank/DDBJ whole genome shotgun (WGS) entry which is preliminary data.</text>
</comment>
<evidence type="ECO:0000259" key="1">
    <source>
        <dbReference type="Pfam" id="PF12937"/>
    </source>
</evidence>